<sequence length="1758" mass="199896">MVSIYSSGRSDEQQTVKLTEFPINEAQFVGYVPESKLQSEMEHMPLDLEKKHVGYYEHLPITTEYPKIEQPFIGHIHEKNLQPELGALPLDVEKKHIGYYEHLPSVTTEEVKKPGLLDKITHLFKEDVTNSDYPQVTAPFDGHVFEINRPTELRESGIEQHVNVYSSGRSDEVPTKKMSEFPINEAPFVDYVPESKLHSGIEHIPLDLEKKHVGYYEQLPSPSAKTSEYPQIGEPFIGHIHSCQLNEVESVPMEVENKYIGYYEHLPSSTSVKEEKKPGALEKLTKLFKGSKTEGDFPVDSEPYLGPITLTNAITDITTEPIHSLVSIYSSGRSDEVPTAKITEFPINEASFTGYLHETIPQGELHPSMLIKSVEEPSAPYLFETERNTELAGYQLNSLVTVYSSGRSDEVPAIKTSEFPINEAPFVDYVPESRFQSGMEHTPLDLEKKHVGYYEQLHSTSSKTTEYPINEEPYFGYVPDSRRQNELNEVPLELEKRHVGYYEHLPSTTTDEDEKKPGGALEKLTHFFKGSKNLEEYPSDADKYTGPLASINPLPEATNEPIHSFVSIYSSGRSDEVKIINDLEFPSLEIPFTGNVSESNRRLELIPIPLEVEQLHLGYYDHLPSTIKDEEKKPGALEKLTHLFKRSKTEGDYPVDTEPYTGHLASLNKISEAREEPIHSLVSVYSSGRSDVGYYDHLPSTKKHSEFPINEAPFVGYVPESTPHSKMEHIPLDLEKKYIGYYEQLPSTSIKTSEYPEPEQTFIGHVHENKLHPELNTLPLVVEKKHIGYYEHLPTTKTSEYPKHEEPFIGYIHSLEQKEVTSVPLEVEHKHIGYYEHLPSTKDEEKKPGALEKLTKLFKGSKTEGEFPVDREPYLGPIAKFEVFPEATVEPIHSIVSVYSSGRSDEIPPTEYPKMEAPFIGFIHNSKPQLELNQTPLDIETKHIGFYEQLQQSSHDEEKKPGILEKMTKLLKGSKNEGEFPFDSEPYSGPISNTNTISELSEEPIHSLVNIYSSGHYNEQQKLDNIYEAKIKDELINIPLEVETKHVGYYENLEQPPKIIKEEIIIEGPLFQTVRTSEMKESMLDNYVNVYSSGYSDEIQPTKIKKEYPQMEAPFEGNVSESKRQLEMDSLPLEIEKKHLGYYDHLPKTEETKLGSLDKLTQIFKSGKSIEEFPSISERYIGPVNNTNITEAKYEPIHSFVNVYSSGYSDKQPTITTKLLDYPVNEAPYFGHVFETRQQTELNSSPLEVGNKYIGYYEHLPLTTTKIEQEKKPGTLEKLKHIFIDSKAAEQFPFDPEPFSGSIANTKIISEVKMEPINSFVNVYSSGRSDEIPASTAIPEYPKIVSSPFLGTVYEAKRQGELTVTPLEVENKYAGYYEHLPSSTTVKEEKKPGAIEKLTKLFKGSNKAEEFPVDSEPFDGYIASTNVLSEAQSEPIHSLVSVYSSGRSDEIPTTKTLEYPKTEALFVGHIPETKHSDLHHVPYEIEKKHIGYYEQLPSTSTIKPSEYPRIEQPFIGHIHSIRRNDVEDLPMNIENRHIGYYEHLPLTNQEEKKPGALEKLTNLFKGSKSEGEFPVDSEPYSGPIILTNTVNDLTTEPIHSMVSIYSSGRSDEVPTKKHSEFPINEAPFVDYVPESKLHSGIEHIPLDLEKKYIGYYEQLPSTSTKESFIGYIHQNKLQPELEVLPLVVEKKHIGHYEQLPTTSSKTSEYPQLEQPFIGHVHSLQQNEVKSVPLEVEHKHMDITNIYLLKMRKRKSLAL</sequence>
<dbReference type="EMBL" id="CAJEWN010000594">
    <property type="protein sequence ID" value="CAD2186571.1"/>
    <property type="molecule type" value="Genomic_DNA"/>
</dbReference>
<dbReference type="OrthoDB" id="5872237at2759"/>
<evidence type="ECO:0000313" key="2">
    <source>
        <dbReference type="Proteomes" id="UP000580250"/>
    </source>
</evidence>
<evidence type="ECO:0000313" key="1">
    <source>
        <dbReference type="EMBL" id="CAD2186571.1"/>
    </source>
</evidence>
<gene>
    <name evidence="1" type="ORF">MENT_LOCUS39078</name>
</gene>
<organism evidence="1 2">
    <name type="scientific">Meloidogyne enterolobii</name>
    <name type="common">Root-knot nematode worm</name>
    <name type="synonym">Meloidogyne mayaguensis</name>
    <dbReference type="NCBI Taxonomy" id="390850"/>
    <lineage>
        <taxon>Eukaryota</taxon>
        <taxon>Metazoa</taxon>
        <taxon>Ecdysozoa</taxon>
        <taxon>Nematoda</taxon>
        <taxon>Chromadorea</taxon>
        <taxon>Rhabditida</taxon>
        <taxon>Tylenchina</taxon>
        <taxon>Tylenchomorpha</taxon>
        <taxon>Tylenchoidea</taxon>
        <taxon>Meloidogynidae</taxon>
        <taxon>Meloidogyninae</taxon>
        <taxon>Meloidogyne</taxon>
    </lineage>
</organism>
<dbReference type="Proteomes" id="UP000580250">
    <property type="component" value="Unassembled WGS sequence"/>
</dbReference>
<name>A0A6V7WHT6_MELEN</name>
<proteinExistence type="predicted"/>
<reference evidence="1 2" key="1">
    <citation type="submission" date="2020-08" db="EMBL/GenBank/DDBJ databases">
        <authorList>
            <person name="Koutsovoulos G."/>
            <person name="Danchin GJ E."/>
        </authorList>
    </citation>
    <scope>NUCLEOTIDE SEQUENCE [LARGE SCALE GENOMIC DNA]</scope>
</reference>
<protein>
    <submittedName>
        <fullName evidence="1">Uncharacterized protein</fullName>
    </submittedName>
</protein>
<comment type="caution">
    <text evidence="1">The sequence shown here is derived from an EMBL/GenBank/DDBJ whole genome shotgun (WGS) entry which is preliminary data.</text>
</comment>
<accession>A0A6V7WHT6</accession>